<gene>
    <name evidence="1" type="ORF">LOK49_LG07G02527</name>
</gene>
<organism evidence="1 2">
    <name type="scientific">Camellia lanceoleosa</name>
    <dbReference type="NCBI Taxonomy" id="1840588"/>
    <lineage>
        <taxon>Eukaryota</taxon>
        <taxon>Viridiplantae</taxon>
        <taxon>Streptophyta</taxon>
        <taxon>Embryophyta</taxon>
        <taxon>Tracheophyta</taxon>
        <taxon>Spermatophyta</taxon>
        <taxon>Magnoliopsida</taxon>
        <taxon>eudicotyledons</taxon>
        <taxon>Gunneridae</taxon>
        <taxon>Pentapetalae</taxon>
        <taxon>asterids</taxon>
        <taxon>Ericales</taxon>
        <taxon>Theaceae</taxon>
        <taxon>Camellia</taxon>
    </lineage>
</organism>
<reference evidence="1 2" key="1">
    <citation type="journal article" date="2022" name="Plant J.">
        <title>Chromosome-level genome of Camellia lanceoleosa provides a valuable resource for understanding genome evolution and self-incompatibility.</title>
        <authorList>
            <person name="Gong W."/>
            <person name="Xiao S."/>
            <person name="Wang L."/>
            <person name="Liao Z."/>
            <person name="Chang Y."/>
            <person name="Mo W."/>
            <person name="Hu G."/>
            <person name="Li W."/>
            <person name="Zhao G."/>
            <person name="Zhu H."/>
            <person name="Hu X."/>
            <person name="Ji K."/>
            <person name="Xiang X."/>
            <person name="Song Q."/>
            <person name="Yuan D."/>
            <person name="Jin S."/>
            <person name="Zhang L."/>
        </authorList>
    </citation>
    <scope>NUCLEOTIDE SEQUENCE [LARGE SCALE GENOMIC DNA]</scope>
    <source>
        <strain evidence="1">SQ_2022a</strain>
    </source>
</reference>
<dbReference type="EMBL" id="CM045764">
    <property type="protein sequence ID" value="KAI8008438.1"/>
    <property type="molecule type" value="Genomic_DNA"/>
</dbReference>
<evidence type="ECO:0000313" key="2">
    <source>
        <dbReference type="Proteomes" id="UP001060215"/>
    </source>
</evidence>
<comment type="caution">
    <text evidence="1">The sequence shown here is derived from an EMBL/GenBank/DDBJ whole genome shotgun (WGS) entry which is preliminary data.</text>
</comment>
<evidence type="ECO:0000313" key="1">
    <source>
        <dbReference type="EMBL" id="KAI8008438.1"/>
    </source>
</evidence>
<dbReference type="Proteomes" id="UP001060215">
    <property type="component" value="Chromosome 7"/>
</dbReference>
<protein>
    <submittedName>
        <fullName evidence="1">Beta-glucosidase 47</fullName>
    </submittedName>
</protein>
<keyword evidence="2" id="KW-1185">Reference proteome</keyword>
<sequence length="283" mass="32276">MENIGVNSYRFSISWARILPKGRFGKVNKAGIKHYNDVINALLHKGIQPFVTLTHYDIPQELEDRYGGWLSPKVQEDFRYYADLCFKYFGDRVKNWATFNEPNVVVIHGYRSGLFPPSRCSGSFGNCSNGDSEREPFIAAHNIILSHVAANDIYRTKYQKNQGLDFIGINHYTSLYVKDCIFSACERGPGVSRTEGYALMTAMKDGNLIGEPTEVDWLYVYPQGMAKIVTYIKDRYNNTPMFITENGFGEMDSPNSTVEVSLNDVKRVQYMSYYLDFLATTIS</sequence>
<name>A0ACC0H6E9_9ERIC</name>
<proteinExistence type="predicted"/>
<accession>A0ACC0H6E9</accession>